<evidence type="ECO:0000313" key="2">
    <source>
        <dbReference type="EMBL" id="OGH70048.1"/>
    </source>
</evidence>
<evidence type="ECO:0000313" key="3">
    <source>
        <dbReference type="Proteomes" id="UP000177457"/>
    </source>
</evidence>
<feature type="region of interest" description="Disordered" evidence="1">
    <location>
        <begin position="262"/>
        <end position="332"/>
    </location>
</feature>
<protein>
    <submittedName>
        <fullName evidence="2">Uncharacterized protein</fullName>
    </submittedName>
</protein>
<comment type="caution">
    <text evidence="2">The sequence shown here is derived from an EMBL/GenBank/DDBJ whole genome shotgun (WGS) entry which is preliminary data.</text>
</comment>
<gene>
    <name evidence="2" type="ORF">A3C90_02615</name>
</gene>
<dbReference type="STRING" id="1798683.A3C90_02615"/>
<feature type="compositionally biased region" description="Basic and acidic residues" evidence="1">
    <location>
        <begin position="281"/>
        <end position="315"/>
    </location>
</feature>
<sequence>MAKRFTREGYEEGGGMGKETSKGLGIQPSRDASTEAAQVAGGKLPPEAWEGQEVTPEPARGTPPFEKRGKMAGIVVPKEKDFVPVEELPGAPEDVLLEEPEEREVAPRVRVTRGYGSVPKGHPGHMRREALAKPPPEVIRKPKKVTEEIIEVAPGVRRRRAKRPEALARQAAQQEEAIAEYTKRLEQTQAVAVQAEKPRVRPTIEQILAAQRAKKLQSQQQEAITGSAIVGEATGELRQRVAETMAEKAEKERRIAWIAARRASEGKRMEALKTGELPEAPPKKEQRKEKPEAPRAPIERPKRLTHQEKEIEARYGKLVPPRAEPASPEVRP</sequence>
<proteinExistence type="predicted"/>
<feature type="compositionally biased region" description="Basic and acidic residues" evidence="1">
    <location>
        <begin position="262"/>
        <end position="273"/>
    </location>
</feature>
<evidence type="ECO:0000256" key="1">
    <source>
        <dbReference type="SAM" id="MobiDB-lite"/>
    </source>
</evidence>
<accession>A0A1F6MEU0</accession>
<name>A0A1F6MEU0_9BACT</name>
<organism evidence="2 3">
    <name type="scientific">Candidatus Magasanikbacteria bacterium RIFCSPHIGHO2_02_FULL_51_14</name>
    <dbReference type="NCBI Taxonomy" id="1798683"/>
    <lineage>
        <taxon>Bacteria</taxon>
        <taxon>Candidatus Magasanikiibacteriota</taxon>
    </lineage>
</organism>
<dbReference type="AlphaFoldDB" id="A0A1F6MEU0"/>
<dbReference type="EMBL" id="MFQE01000056">
    <property type="protein sequence ID" value="OGH70048.1"/>
    <property type="molecule type" value="Genomic_DNA"/>
</dbReference>
<feature type="region of interest" description="Disordered" evidence="1">
    <location>
        <begin position="112"/>
        <end position="134"/>
    </location>
</feature>
<dbReference type="Proteomes" id="UP000177457">
    <property type="component" value="Unassembled WGS sequence"/>
</dbReference>
<feature type="region of interest" description="Disordered" evidence="1">
    <location>
        <begin position="1"/>
        <end position="72"/>
    </location>
</feature>
<feature type="compositionally biased region" description="Basic and acidic residues" evidence="1">
    <location>
        <begin position="1"/>
        <end position="10"/>
    </location>
</feature>
<reference evidence="2 3" key="1">
    <citation type="journal article" date="2016" name="Nat. Commun.">
        <title>Thousands of microbial genomes shed light on interconnected biogeochemical processes in an aquifer system.</title>
        <authorList>
            <person name="Anantharaman K."/>
            <person name="Brown C.T."/>
            <person name="Hug L.A."/>
            <person name="Sharon I."/>
            <person name="Castelle C.J."/>
            <person name="Probst A.J."/>
            <person name="Thomas B.C."/>
            <person name="Singh A."/>
            <person name="Wilkins M.J."/>
            <person name="Karaoz U."/>
            <person name="Brodie E.L."/>
            <person name="Williams K.H."/>
            <person name="Hubbard S.S."/>
            <person name="Banfield J.F."/>
        </authorList>
    </citation>
    <scope>NUCLEOTIDE SEQUENCE [LARGE SCALE GENOMIC DNA]</scope>
</reference>